<reference evidence="1 2" key="1">
    <citation type="submission" date="2021-05" db="EMBL/GenBank/DDBJ databases">
        <title>A Polyphasic approach of four new species of the genus Ohtaekwangia: Ohtaekwangia histidinii sp. nov., Ohtaekwangia cretensis sp. nov., Ohtaekwangia indiensis sp. nov., Ohtaekwangia reichenbachii sp. nov. from diverse environment.</title>
        <authorList>
            <person name="Octaviana S."/>
        </authorList>
    </citation>
    <scope>NUCLEOTIDE SEQUENCE [LARGE SCALE GENOMIC DNA]</scope>
    <source>
        <strain evidence="1 2">PWU20</strain>
    </source>
</reference>
<evidence type="ECO:0000313" key="1">
    <source>
        <dbReference type="EMBL" id="MBT1706326.1"/>
    </source>
</evidence>
<gene>
    <name evidence="1" type="ORF">KK060_23815</name>
</gene>
<dbReference type="EMBL" id="JAHESD010000100">
    <property type="protein sequence ID" value="MBT1706326.1"/>
    <property type="molecule type" value="Genomic_DNA"/>
</dbReference>
<comment type="caution">
    <text evidence="1">The sequence shown here is derived from an EMBL/GenBank/DDBJ whole genome shotgun (WGS) entry which is preliminary data.</text>
</comment>
<proteinExistence type="predicted"/>
<keyword evidence="2" id="KW-1185">Reference proteome</keyword>
<name>A0ABS5VYE7_9BACT</name>
<protein>
    <submittedName>
        <fullName evidence="1">Uncharacterized protein</fullName>
    </submittedName>
</protein>
<organism evidence="1 2">
    <name type="scientific">Chryseosolibacter indicus</name>
    <dbReference type="NCBI Taxonomy" id="2782351"/>
    <lineage>
        <taxon>Bacteria</taxon>
        <taxon>Pseudomonadati</taxon>
        <taxon>Bacteroidota</taxon>
        <taxon>Cytophagia</taxon>
        <taxon>Cytophagales</taxon>
        <taxon>Chryseotaleaceae</taxon>
        <taxon>Chryseosolibacter</taxon>
    </lineage>
</organism>
<dbReference type="RefSeq" id="WP_254157555.1">
    <property type="nucleotide sequence ID" value="NZ_JAHESD010000100.1"/>
</dbReference>
<accession>A0ABS5VYE7</accession>
<evidence type="ECO:0000313" key="2">
    <source>
        <dbReference type="Proteomes" id="UP000772618"/>
    </source>
</evidence>
<dbReference type="Proteomes" id="UP000772618">
    <property type="component" value="Unassembled WGS sequence"/>
</dbReference>
<sequence>MSNFKFTFEFKKRMLTSADADTLYVQAGRLNETLAPDRVSIKAPEALRNEIRFTLDEMSRYYKVKKL</sequence>